<comment type="similarity">
    <text evidence="1">Belongs to the IF-3 family.</text>
</comment>
<accession>A0AAV5EID1</accession>
<protein>
    <recommendedName>
        <fullName evidence="9">Translation initiation factor IF-3</fullName>
    </recommendedName>
</protein>
<organism evidence="7 8">
    <name type="scientific">Eleusine coracana subsp. coracana</name>
    <dbReference type="NCBI Taxonomy" id="191504"/>
    <lineage>
        <taxon>Eukaryota</taxon>
        <taxon>Viridiplantae</taxon>
        <taxon>Streptophyta</taxon>
        <taxon>Embryophyta</taxon>
        <taxon>Tracheophyta</taxon>
        <taxon>Spermatophyta</taxon>
        <taxon>Magnoliopsida</taxon>
        <taxon>Liliopsida</taxon>
        <taxon>Poales</taxon>
        <taxon>Poaceae</taxon>
        <taxon>PACMAD clade</taxon>
        <taxon>Chloridoideae</taxon>
        <taxon>Cynodonteae</taxon>
        <taxon>Eleusininae</taxon>
        <taxon>Eleusine</taxon>
    </lineage>
</organism>
<dbReference type="AlphaFoldDB" id="A0AAV5EID1"/>
<dbReference type="FunFam" id="3.10.20.80:FF:000006">
    <property type="entry name" value="Translation initiation factor IF-3"/>
    <property type="match status" value="1"/>
</dbReference>
<dbReference type="InterPro" id="IPR001288">
    <property type="entry name" value="Translation_initiation_fac_3"/>
</dbReference>
<dbReference type="InterPro" id="IPR019814">
    <property type="entry name" value="Translation_initiation_fac_3_N"/>
</dbReference>
<dbReference type="Proteomes" id="UP001054889">
    <property type="component" value="Unassembled WGS sequence"/>
</dbReference>
<dbReference type="PANTHER" id="PTHR10938">
    <property type="entry name" value="TRANSLATION INITIATION FACTOR IF-3"/>
    <property type="match status" value="1"/>
</dbReference>
<reference evidence="7" key="1">
    <citation type="journal article" date="2018" name="DNA Res.">
        <title>Multiple hybrid de novo genome assembly of finger millet, an orphan allotetraploid crop.</title>
        <authorList>
            <person name="Hatakeyama M."/>
            <person name="Aluri S."/>
            <person name="Balachadran M.T."/>
            <person name="Sivarajan S.R."/>
            <person name="Patrignani A."/>
            <person name="Gruter S."/>
            <person name="Poveda L."/>
            <person name="Shimizu-Inatsugi R."/>
            <person name="Baeten J."/>
            <person name="Francoijs K.J."/>
            <person name="Nataraja K.N."/>
            <person name="Reddy Y.A.N."/>
            <person name="Phadnis S."/>
            <person name="Ravikumar R.L."/>
            <person name="Schlapbach R."/>
            <person name="Sreeman S.M."/>
            <person name="Shimizu K.K."/>
        </authorList>
    </citation>
    <scope>NUCLEOTIDE SEQUENCE</scope>
</reference>
<dbReference type="GO" id="GO:0005737">
    <property type="term" value="C:cytoplasm"/>
    <property type="evidence" value="ECO:0007669"/>
    <property type="project" value="UniProtKB-ARBA"/>
</dbReference>
<feature type="region of interest" description="Disordered" evidence="4">
    <location>
        <begin position="64"/>
        <end position="91"/>
    </location>
</feature>
<feature type="domain" description="Translation initiation factor 3 N-terminal" evidence="6">
    <location>
        <begin position="96"/>
        <end position="164"/>
    </location>
</feature>
<evidence type="ECO:0000256" key="2">
    <source>
        <dbReference type="ARBA" id="ARBA00022540"/>
    </source>
</evidence>
<dbReference type="GO" id="GO:0043022">
    <property type="term" value="F:ribosome binding"/>
    <property type="evidence" value="ECO:0007669"/>
    <property type="project" value="TreeGrafter"/>
</dbReference>
<evidence type="ECO:0000313" key="7">
    <source>
        <dbReference type="EMBL" id="GJN22518.1"/>
    </source>
</evidence>
<evidence type="ECO:0000259" key="6">
    <source>
        <dbReference type="Pfam" id="PF05198"/>
    </source>
</evidence>
<evidence type="ECO:0008006" key="9">
    <source>
        <dbReference type="Google" id="ProtNLM"/>
    </source>
</evidence>
<evidence type="ECO:0000313" key="8">
    <source>
        <dbReference type="Proteomes" id="UP001054889"/>
    </source>
</evidence>
<keyword evidence="8" id="KW-1185">Reference proteome</keyword>
<evidence type="ECO:0000256" key="1">
    <source>
        <dbReference type="ARBA" id="ARBA00005439"/>
    </source>
</evidence>
<reference evidence="7" key="2">
    <citation type="submission" date="2021-12" db="EMBL/GenBank/DDBJ databases">
        <title>Resequencing data analysis of finger millet.</title>
        <authorList>
            <person name="Hatakeyama M."/>
            <person name="Aluri S."/>
            <person name="Balachadran M.T."/>
            <person name="Sivarajan S.R."/>
            <person name="Poveda L."/>
            <person name="Shimizu-Inatsugi R."/>
            <person name="Schlapbach R."/>
            <person name="Sreeman S.M."/>
            <person name="Shimizu K.K."/>
        </authorList>
    </citation>
    <scope>NUCLEOTIDE SEQUENCE</scope>
</reference>
<comment type="caution">
    <text evidence="7">The sequence shown here is derived from an EMBL/GenBank/DDBJ whole genome shotgun (WGS) entry which is preliminary data.</text>
</comment>
<dbReference type="PANTHER" id="PTHR10938:SF0">
    <property type="entry name" value="TRANSLATION INITIATION FACTOR IF-3, MITOCHONDRIAL"/>
    <property type="match status" value="1"/>
</dbReference>
<name>A0AAV5EID1_ELECO</name>
<dbReference type="SUPFAM" id="SSF54364">
    <property type="entry name" value="Translation initiation factor IF3, N-terminal domain"/>
    <property type="match status" value="1"/>
</dbReference>
<dbReference type="GO" id="GO:0032790">
    <property type="term" value="P:ribosome disassembly"/>
    <property type="evidence" value="ECO:0007669"/>
    <property type="project" value="TreeGrafter"/>
</dbReference>
<dbReference type="InterPro" id="IPR036788">
    <property type="entry name" value="T_IF-3_C_sf"/>
</dbReference>
<feature type="compositionally biased region" description="Acidic residues" evidence="4">
    <location>
        <begin position="64"/>
        <end position="73"/>
    </location>
</feature>
<gene>
    <name evidence="7" type="primary">gb10087</name>
    <name evidence="7" type="ORF">PR202_gb10087</name>
</gene>
<feature type="domain" description="Translation initiation factor 3 C-terminal" evidence="5">
    <location>
        <begin position="177"/>
        <end position="238"/>
    </location>
</feature>
<dbReference type="FunFam" id="3.30.110.10:FF:000003">
    <property type="entry name" value="Translation initiation factor IF-3"/>
    <property type="match status" value="1"/>
</dbReference>
<evidence type="ECO:0000256" key="4">
    <source>
        <dbReference type="SAM" id="MobiDB-lite"/>
    </source>
</evidence>
<sequence>MVGLAAGFAFAPAACRVAYRPGTVLQGCATSSSARSPARPWAWMRARSKARLLVVARYSSSYDNEEEEDEEELGGGGWGRRDRGPEPDYDPALDIEQIESSTVRLLDEQKRMVGVVSVNEAVQIADDNDLILAILSLDGDPPVLRLFEEKDYKKHKYEQQKKKKIQQKRSVAKRMGLKELKMGYNIDVHDYTVRLKAARKFLKAGDKVKIMVNLKGRENLYKKEAIELIRRFQNDVGEKLLQALNFVIKFQLATEESKNFMERNIYVVLVPNKIAIQKEQDELNKNDTVKEEKDQMENQLDGDEPLTENLAESKEPEAEVSASV</sequence>
<dbReference type="InterPro" id="IPR019815">
    <property type="entry name" value="Translation_initiation_fac_3_C"/>
</dbReference>
<dbReference type="Pfam" id="PF05198">
    <property type="entry name" value="IF3_N"/>
    <property type="match status" value="1"/>
</dbReference>
<dbReference type="EMBL" id="BQKI01000075">
    <property type="protein sequence ID" value="GJN22518.1"/>
    <property type="molecule type" value="Genomic_DNA"/>
</dbReference>
<dbReference type="Pfam" id="PF00707">
    <property type="entry name" value="IF3_C"/>
    <property type="match status" value="1"/>
</dbReference>
<dbReference type="Gene3D" id="3.10.20.80">
    <property type="entry name" value="Translation initiation factor 3 (IF-3), N-terminal domain"/>
    <property type="match status" value="1"/>
</dbReference>
<keyword evidence="3" id="KW-0648">Protein biosynthesis</keyword>
<keyword evidence="2" id="KW-0396">Initiation factor</keyword>
<dbReference type="GO" id="GO:0003743">
    <property type="term" value="F:translation initiation factor activity"/>
    <property type="evidence" value="ECO:0007669"/>
    <property type="project" value="UniProtKB-KW"/>
</dbReference>
<dbReference type="InterPro" id="IPR036787">
    <property type="entry name" value="T_IF-3_N_sf"/>
</dbReference>
<dbReference type="SUPFAM" id="SSF55200">
    <property type="entry name" value="Translation initiation factor IF3, C-terminal domain"/>
    <property type="match status" value="1"/>
</dbReference>
<evidence type="ECO:0000259" key="5">
    <source>
        <dbReference type="Pfam" id="PF00707"/>
    </source>
</evidence>
<feature type="region of interest" description="Disordered" evidence="4">
    <location>
        <begin position="281"/>
        <end position="324"/>
    </location>
</feature>
<evidence type="ECO:0000256" key="3">
    <source>
        <dbReference type="ARBA" id="ARBA00022917"/>
    </source>
</evidence>
<proteinExistence type="inferred from homology"/>
<feature type="compositionally biased region" description="Basic and acidic residues" evidence="4">
    <location>
        <begin position="281"/>
        <end position="296"/>
    </location>
</feature>
<dbReference type="NCBIfam" id="TIGR00168">
    <property type="entry name" value="infC"/>
    <property type="match status" value="1"/>
</dbReference>
<dbReference type="Gene3D" id="3.30.110.10">
    <property type="entry name" value="Translation initiation factor 3 (IF-3), C-terminal domain"/>
    <property type="match status" value="1"/>
</dbReference>